<keyword evidence="1" id="KW-1133">Transmembrane helix</keyword>
<dbReference type="AlphaFoldDB" id="A0A6J7QA67"/>
<reference evidence="2" key="1">
    <citation type="submission" date="2020-05" db="EMBL/GenBank/DDBJ databases">
        <authorList>
            <person name="Chiriac C."/>
            <person name="Salcher M."/>
            <person name="Ghai R."/>
            <person name="Kavagutti S V."/>
        </authorList>
    </citation>
    <scope>NUCLEOTIDE SEQUENCE</scope>
</reference>
<proteinExistence type="predicted"/>
<evidence type="ECO:0000256" key="1">
    <source>
        <dbReference type="SAM" id="Phobius"/>
    </source>
</evidence>
<protein>
    <submittedName>
        <fullName evidence="2">Unannotated protein</fullName>
    </submittedName>
</protein>
<keyword evidence="1" id="KW-0812">Transmembrane</keyword>
<evidence type="ECO:0000313" key="2">
    <source>
        <dbReference type="EMBL" id="CAB5014086.1"/>
    </source>
</evidence>
<accession>A0A6J7QA67</accession>
<name>A0A6J7QA67_9ZZZZ</name>
<gene>
    <name evidence="2" type="ORF">UFOPK3967_02396</name>
</gene>
<organism evidence="2">
    <name type="scientific">freshwater metagenome</name>
    <dbReference type="NCBI Taxonomy" id="449393"/>
    <lineage>
        <taxon>unclassified sequences</taxon>
        <taxon>metagenomes</taxon>
        <taxon>ecological metagenomes</taxon>
    </lineage>
</organism>
<keyword evidence="1" id="KW-0472">Membrane</keyword>
<dbReference type="EMBL" id="CAFBOS010000180">
    <property type="protein sequence ID" value="CAB5014086.1"/>
    <property type="molecule type" value="Genomic_DNA"/>
</dbReference>
<feature type="transmembrane region" description="Helical" evidence="1">
    <location>
        <begin position="12"/>
        <end position="34"/>
    </location>
</feature>
<sequence>MVEGTTVVTTCWTVVVGAVVVVTCATVVVVWVCFGVQVMHTDFG</sequence>